<proteinExistence type="predicted"/>
<gene>
    <name evidence="1" type="ORF">ANN_08312</name>
</gene>
<reference evidence="1 2" key="1">
    <citation type="journal article" date="2022" name="Allergy">
        <title>Genome assembly and annotation of Periplaneta americana reveal a comprehensive cockroach allergen profile.</title>
        <authorList>
            <person name="Wang L."/>
            <person name="Xiong Q."/>
            <person name="Saelim N."/>
            <person name="Wang L."/>
            <person name="Nong W."/>
            <person name="Wan A.T."/>
            <person name="Shi M."/>
            <person name="Liu X."/>
            <person name="Cao Q."/>
            <person name="Hui J.H.L."/>
            <person name="Sookrung N."/>
            <person name="Leung T.F."/>
            <person name="Tungtrongchitr A."/>
            <person name="Tsui S.K.W."/>
        </authorList>
    </citation>
    <scope>NUCLEOTIDE SEQUENCE [LARGE SCALE GENOMIC DNA]</scope>
    <source>
        <strain evidence="1">PWHHKU_190912</strain>
    </source>
</reference>
<evidence type="ECO:0000313" key="2">
    <source>
        <dbReference type="Proteomes" id="UP001148838"/>
    </source>
</evidence>
<organism evidence="1 2">
    <name type="scientific">Periplaneta americana</name>
    <name type="common">American cockroach</name>
    <name type="synonym">Blatta americana</name>
    <dbReference type="NCBI Taxonomy" id="6978"/>
    <lineage>
        <taxon>Eukaryota</taxon>
        <taxon>Metazoa</taxon>
        <taxon>Ecdysozoa</taxon>
        <taxon>Arthropoda</taxon>
        <taxon>Hexapoda</taxon>
        <taxon>Insecta</taxon>
        <taxon>Pterygota</taxon>
        <taxon>Neoptera</taxon>
        <taxon>Polyneoptera</taxon>
        <taxon>Dictyoptera</taxon>
        <taxon>Blattodea</taxon>
        <taxon>Blattoidea</taxon>
        <taxon>Blattidae</taxon>
        <taxon>Blattinae</taxon>
        <taxon>Periplaneta</taxon>
    </lineage>
</organism>
<comment type="caution">
    <text evidence="1">The sequence shown here is derived from an EMBL/GenBank/DDBJ whole genome shotgun (WGS) entry which is preliminary data.</text>
</comment>
<accession>A0ABQ8T129</accession>
<keyword evidence="2" id="KW-1185">Reference proteome</keyword>
<dbReference type="EMBL" id="JAJSOF020000017">
    <property type="protein sequence ID" value="KAJ4440174.1"/>
    <property type="molecule type" value="Genomic_DNA"/>
</dbReference>
<dbReference type="Proteomes" id="UP001148838">
    <property type="component" value="Unassembled WGS sequence"/>
</dbReference>
<protein>
    <submittedName>
        <fullName evidence="1">Uncharacterized protein</fullName>
    </submittedName>
</protein>
<evidence type="ECO:0000313" key="1">
    <source>
        <dbReference type="EMBL" id="KAJ4440174.1"/>
    </source>
</evidence>
<sequence length="156" mass="18015">MMMAVVVVFMISEAGDDNGRQHWLKWVKGKRSRLVCPAVQQEEVESIPASSCECTIVQCVHCGLTEEEPIEIQIKRRKWRWIGHTLRKPNKAIERQALEWNPQGARKLLSRFLLLNNTMETFATGVDPDLQVELYDLQSDIFLISMRNCQPIDFGE</sequence>
<name>A0ABQ8T129_PERAM</name>